<dbReference type="AlphaFoldDB" id="A0A8J2T233"/>
<feature type="non-terminal residue" evidence="2">
    <location>
        <position position="569"/>
    </location>
</feature>
<feature type="non-terminal residue" evidence="2">
    <location>
        <position position="1"/>
    </location>
</feature>
<organism evidence="2 3">
    <name type="scientific">Pelagomonas calceolata</name>
    <dbReference type="NCBI Taxonomy" id="35677"/>
    <lineage>
        <taxon>Eukaryota</taxon>
        <taxon>Sar</taxon>
        <taxon>Stramenopiles</taxon>
        <taxon>Ochrophyta</taxon>
        <taxon>Pelagophyceae</taxon>
        <taxon>Pelagomonadales</taxon>
        <taxon>Pelagomonadaceae</taxon>
        <taxon>Pelagomonas</taxon>
    </lineage>
</organism>
<gene>
    <name evidence="2" type="ORF">PECAL_6P15430</name>
</gene>
<evidence type="ECO:0000313" key="3">
    <source>
        <dbReference type="Proteomes" id="UP000789595"/>
    </source>
</evidence>
<dbReference type="Proteomes" id="UP000789595">
    <property type="component" value="Unassembled WGS sequence"/>
</dbReference>
<accession>A0A8J2T233</accession>
<keyword evidence="3" id="KW-1185">Reference proteome</keyword>
<sequence>QAAASLIAVNVPALRSRCGVDAMGVRQRLDAIAAAPRARACLVLACCLIRCCPMGSRWSPSGRAARWGHDRQRSHRARWATTSRAFAGRRRWMRLVDAHIDPEPPRLDSESQAAVAVFYCDVVSVNAVLAEFRSSCSKTRKTRHKRPEPFPVNKNTVRGPHGSQLRLVRRPYISAPTPRSLAEALRPEGACSRSLQHFWPLCASALARAPAVAARRPRAEGRRLTLRFCAADGPSFCAAPAETLPLDAAALTKTPSRSRTHAFAGIMARGKKSGSRSRLPPGMLSAESFKRIEGSIKAQRKAIEAQYGGPTELLPRAHKGFFASIDASNVDDVPLTGLSQEDLRVICKGDGGRGTNRDAVLKCLRDRLARAAQPGEADAREAKRTKLREDGKLDLEFRNLDDLGRKVKWRQLLVIPGSCELSMGIREFTNRTGGIGDYFYKELARERRDAAFAKAKESGDLWTSDRDRTPTDFYHPDDDKNKHDGLVPFGNPDGVGAKYWGWGDPACKAIFEVLLEKMSKEEWARFGTEFIEIAWTDDMSREMKLRGLLDTLSRCLTVAAETTRQHVMM</sequence>
<evidence type="ECO:0000256" key="1">
    <source>
        <dbReference type="SAM" id="MobiDB-lite"/>
    </source>
</evidence>
<protein>
    <submittedName>
        <fullName evidence="2">Uncharacterized protein</fullName>
    </submittedName>
</protein>
<evidence type="ECO:0000313" key="2">
    <source>
        <dbReference type="EMBL" id="CAH0379905.1"/>
    </source>
</evidence>
<name>A0A8J2T233_9STRA</name>
<comment type="caution">
    <text evidence="2">The sequence shown here is derived from an EMBL/GenBank/DDBJ whole genome shotgun (WGS) entry which is preliminary data.</text>
</comment>
<reference evidence="2" key="1">
    <citation type="submission" date="2021-11" db="EMBL/GenBank/DDBJ databases">
        <authorList>
            <consortium name="Genoscope - CEA"/>
            <person name="William W."/>
        </authorList>
    </citation>
    <scope>NUCLEOTIDE SEQUENCE</scope>
</reference>
<dbReference type="EMBL" id="CAKKNE010000006">
    <property type="protein sequence ID" value="CAH0379905.1"/>
    <property type="molecule type" value="Genomic_DNA"/>
</dbReference>
<proteinExistence type="predicted"/>
<feature type="region of interest" description="Disordered" evidence="1">
    <location>
        <begin position="140"/>
        <end position="161"/>
    </location>
</feature>